<feature type="region of interest" description="Disordered" evidence="1">
    <location>
        <begin position="24"/>
        <end position="58"/>
    </location>
</feature>
<gene>
    <name evidence="2" type="ORF">HNQ61_005454</name>
</gene>
<keyword evidence="3" id="KW-1185">Reference proteome</keyword>
<evidence type="ECO:0000313" key="2">
    <source>
        <dbReference type="EMBL" id="MBB6073776.1"/>
    </source>
</evidence>
<dbReference type="EMBL" id="JACHIA010000029">
    <property type="protein sequence ID" value="MBB6073776.1"/>
    <property type="molecule type" value="Genomic_DNA"/>
</dbReference>
<evidence type="ECO:0000313" key="3">
    <source>
        <dbReference type="Proteomes" id="UP000582837"/>
    </source>
</evidence>
<organism evidence="2 3">
    <name type="scientific">Longimicrobium terrae</name>
    <dbReference type="NCBI Taxonomy" id="1639882"/>
    <lineage>
        <taxon>Bacteria</taxon>
        <taxon>Pseudomonadati</taxon>
        <taxon>Gemmatimonadota</taxon>
        <taxon>Longimicrobiia</taxon>
        <taxon>Longimicrobiales</taxon>
        <taxon>Longimicrobiaceae</taxon>
        <taxon>Longimicrobium</taxon>
    </lineage>
</organism>
<reference evidence="2 3" key="1">
    <citation type="submission" date="2020-08" db="EMBL/GenBank/DDBJ databases">
        <title>Genomic Encyclopedia of Type Strains, Phase IV (KMG-IV): sequencing the most valuable type-strain genomes for metagenomic binning, comparative biology and taxonomic classification.</title>
        <authorList>
            <person name="Goeker M."/>
        </authorList>
    </citation>
    <scope>NUCLEOTIDE SEQUENCE [LARGE SCALE GENOMIC DNA]</scope>
    <source>
        <strain evidence="2 3">DSM 29007</strain>
    </source>
</reference>
<dbReference type="Proteomes" id="UP000582837">
    <property type="component" value="Unassembled WGS sequence"/>
</dbReference>
<name>A0A841H7F3_9BACT</name>
<accession>A0A841H7F3</accession>
<comment type="caution">
    <text evidence="2">The sequence shown here is derived from an EMBL/GenBank/DDBJ whole genome shotgun (WGS) entry which is preliminary data.</text>
</comment>
<proteinExistence type="predicted"/>
<sequence>MIRFPNEAVLQDLDVVLSRIQSEAEARIRSSPPSPAERVEGGRGGGGLSAAPNRPQLI</sequence>
<dbReference type="AlphaFoldDB" id="A0A841H7F3"/>
<protein>
    <submittedName>
        <fullName evidence="2">Uncharacterized protein</fullName>
    </submittedName>
</protein>
<evidence type="ECO:0000256" key="1">
    <source>
        <dbReference type="SAM" id="MobiDB-lite"/>
    </source>
</evidence>